<proteinExistence type="predicted"/>
<keyword evidence="3" id="KW-1185">Reference proteome</keyword>
<dbReference type="AlphaFoldDB" id="A0A139AHG1"/>
<evidence type="ECO:0000313" key="2">
    <source>
        <dbReference type="EMBL" id="KXS16246.1"/>
    </source>
</evidence>
<gene>
    <name evidence="2" type="ORF">M427DRAFT_295132</name>
</gene>
<feature type="region of interest" description="Disordered" evidence="1">
    <location>
        <begin position="70"/>
        <end position="89"/>
    </location>
</feature>
<reference evidence="2 3" key="1">
    <citation type="journal article" date="2015" name="Genome Biol. Evol.">
        <title>Phylogenomic analyses indicate that early fungi evolved digesting cell walls of algal ancestors of land plants.</title>
        <authorList>
            <person name="Chang Y."/>
            <person name="Wang S."/>
            <person name="Sekimoto S."/>
            <person name="Aerts A.L."/>
            <person name="Choi C."/>
            <person name="Clum A."/>
            <person name="LaButti K.M."/>
            <person name="Lindquist E.A."/>
            <person name="Yee Ngan C."/>
            <person name="Ohm R.A."/>
            <person name="Salamov A.A."/>
            <person name="Grigoriev I.V."/>
            <person name="Spatafora J.W."/>
            <person name="Berbee M.L."/>
        </authorList>
    </citation>
    <scope>NUCLEOTIDE SEQUENCE [LARGE SCALE GENOMIC DNA]</scope>
    <source>
        <strain evidence="2 3">JEL478</strain>
    </source>
</reference>
<feature type="compositionally biased region" description="Polar residues" evidence="1">
    <location>
        <begin position="74"/>
        <end position="89"/>
    </location>
</feature>
<evidence type="ECO:0000256" key="1">
    <source>
        <dbReference type="SAM" id="MobiDB-lite"/>
    </source>
</evidence>
<evidence type="ECO:0000313" key="3">
    <source>
        <dbReference type="Proteomes" id="UP000070544"/>
    </source>
</evidence>
<sequence length="136" mass="15180">MAEDLMDAELVGAESPHRDDSFRYFSKEPLADEALVDGAQSQRLGERIEIPLTHIHARLEEQHIRAIEARSGPHSVSTEARPSDSVSHNLNDVESQLSELFARSASRSYETRRDVGLMLSRLVTLSNSTNITHLSN</sequence>
<name>A0A139AHG1_GONPJ</name>
<protein>
    <submittedName>
        <fullName evidence="2">Uncharacterized protein</fullName>
    </submittedName>
</protein>
<dbReference type="Proteomes" id="UP000070544">
    <property type="component" value="Unassembled WGS sequence"/>
</dbReference>
<dbReference type="EMBL" id="KQ965754">
    <property type="protein sequence ID" value="KXS16246.1"/>
    <property type="molecule type" value="Genomic_DNA"/>
</dbReference>
<organism evidence="2 3">
    <name type="scientific">Gonapodya prolifera (strain JEL478)</name>
    <name type="common">Monoblepharis prolifera</name>
    <dbReference type="NCBI Taxonomy" id="1344416"/>
    <lineage>
        <taxon>Eukaryota</taxon>
        <taxon>Fungi</taxon>
        <taxon>Fungi incertae sedis</taxon>
        <taxon>Chytridiomycota</taxon>
        <taxon>Chytridiomycota incertae sedis</taxon>
        <taxon>Monoblepharidomycetes</taxon>
        <taxon>Monoblepharidales</taxon>
        <taxon>Gonapodyaceae</taxon>
        <taxon>Gonapodya</taxon>
    </lineage>
</organism>
<accession>A0A139AHG1</accession>